<accession>A0ACD3AG51</accession>
<gene>
    <name evidence="1" type="ORF">BDN72DRAFT_861071</name>
</gene>
<name>A0ACD3AG51_9AGAR</name>
<evidence type="ECO:0000313" key="2">
    <source>
        <dbReference type="Proteomes" id="UP000308600"/>
    </source>
</evidence>
<reference evidence="1 2" key="1">
    <citation type="journal article" date="2019" name="Nat. Ecol. Evol.">
        <title>Megaphylogeny resolves global patterns of mushroom evolution.</title>
        <authorList>
            <person name="Varga T."/>
            <person name="Krizsan K."/>
            <person name="Foldi C."/>
            <person name="Dima B."/>
            <person name="Sanchez-Garcia M."/>
            <person name="Sanchez-Ramirez S."/>
            <person name="Szollosi G.J."/>
            <person name="Szarkandi J.G."/>
            <person name="Papp V."/>
            <person name="Albert L."/>
            <person name="Andreopoulos W."/>
            <person name="Angelini C."/>
            <person name="Antonin V."/>
            <person name="Barry K.W."/>
            <person name="Bougher N.L."/>
            <person name="Buchanan P."/>
            <person name="Buyck B."/>
            <person name="Bense V."/>
            <person name="Catcheside P."/>
            <person name="Chovatia M."/>
            <person name="Cooper J."/>
            <person name="Damon W."/>
            <person name="Desjardin D."/>
            <person name="Finy P."/>
            <person name="Geml J."/>
            <person name="Haridas S."/>
            <person name="Hughes K."/>
            <person name="Justo A."/>
            <person name="Karasinski D."/>
            <person name="Kautmanova I."/>
            <person name="Kiss B."/>
            <person name="Kocsube S."/>
            <person name="Kotiranta H."/>
            <person name="LaButti K.M."/>
            <person name="Lechner B.E."/>
            <person name="Liimatainen K."/>
            <person name="Lipzen A."/>
            <person name="Lukacs Z."/>
            <person name="Mihaltcheva S."/>
            <person name="Morgado L.N."/>
            <person name="Niskanen T."/>
            <person name="Noordeloos M.E."/>
            <person name="Ohm R.A."/>
            <person name="Ortiz-Santana B."/>
            <person name="Ovrebo C."/>
            <person name="Racz N."/>
            <person name="Riley R."/>
            <person name="Savchenko A."/>
            <person name="Shiryaev A."/>
            <person name="Soop K."/>
            <person name="Spirin V."/>
            <person name="Szebenyi C."/>
            <person name="Tomsovsky M."/>
            <person name="Tulloss R.E."/>
            <person name="Uehling J."/>
            <person name="Grigoriev I.V."/>
            <person name="Vagvolgyi C."/>
            <person name="Papp T."/>
            <person name="Martin F.M."/>
            <person name="Miettinen O."/>
            <person name="Hibbett D.S."/>
            <person name="Nagy L.G."/>
        </authorList>
    </citation>
    <scope>NUCLEOTIDE SEQUENCE [LARGE SCALE GENOMIC DNA]</scope>
    <source>
        <strain evidence="1 2">NL-1719</strain>
    </source>
</reference>
<keyword evidence="2" id="KW-1185">Reference proteome</keyword>
<dbReference type="Proteomes" id="UP000308600">
    <property type="component" value="Unassembled WGS sequence"/>
</dbReference>
<protein>
    <submittedName>
        <fullName evidence="1">Uncharacterized protein</fullName>
    </submittedName>
</protein>
<sequence>MWTYEVDHMLALLAMSPSGVTALSRTRVFSDIFTLLLTDYELGQMRVRFELESSGMSLDEDVIDLITGILHGRGDHEALRNVCRVSRTFRDPAQRRIFSDIKLQNHLQNGTPQWPRLQFLLSLFIANPILVTHIRTVHITQLQLMRDAHGNDVTPVWVVDDSDVLALLLQPLCTTQGCATQHTFETKSTEIIAPKLSALEWIFFLILDEAPSTWKINLSHCRDLRRLSLHHTFSGELDEFVAWMANTLQTIPNSHPTLHSIILGSDFQPGYGDYQHDLQRPSLRLLQLTHHSNVPGGCTVCVGFGVAQLCAAGERAEPLDSGLEYLTKHKLFPNIKTQGLGYELQ</sequence>
<dbReference type="EMBL" id="ML208458">
    <property type="protein sequence ID" value="TFK64868.1"/>
    <property type="molecule type" value="Genomic_DNA"/>
</dbReference>
<evidence type="ECO:0000313" key="1">
    <source>
        <dbReference type="EMBL" id="TFK64868.1"/>
    </source>
</evidence>
<proteinExistence type="predicted"/>
<organism evidence="1 2">
    <name type="scientific">Pluteus cervinus</name>
    <dbReference type="NCBI Taxonomy" id="181527"/>
    <lineage>
        <taxon>Eukaryota</taxon>
        <taxon>Fungi</taxon>
        <taxon>Dikarya</taxon>
        <taxon>Basidiomycota</taxon>
        <taxon>Agaricomycotina</taxon>
        <taxon>Agaricomycetes</taxon>
        <taxon>Agaricomycetidae</taxon>
        <taxon>Agaricales</taxon>
        <taxon>Pluteineae</taxon>
        <taxon>Pluteaceae</taxon>
        <taxon>Pluteus</taxon>
    </lineage>
</organism>